<protein>
    <recommendedName>
        <fullName evidence="3">Importin-9</fullName>
    </recommendedName>
</protein>
<sequence length="239" mass="27185">MLSADRILERAAMFTKWKVHESCMLAMGSVTDLVTESIQSGKVQFHITGFLQPVVLADMNFRISPFLVGRSFWSAILHTEVTSTSPELLNRVDTNLRHPGIVQHLKSANTTQYLIPFLSNILDRLLSIATQFSSDVLSLCLETLPILLTEYQAFIASIESKIKWLDEDEDEDEDDWEDEDAEEEIQMRGQILSDLIDSMAAKFNGYDVDKEEEEDPDFSKDPTYQIDLQVSVHVSNAYE</sequence>
<keyword evidence="2" id="KW-1185">Reference proteome</keyword>
<dbReference type="InterPro" id="IPR011989">
    <property type="entry name" value="ARM-like"/>
</dbReference>
<dbReference type="Gene3D" id="1.25.10.10">
    <property type="entry name" value="Leucine-rich Repeat Variant"/>
    <property type="match status" value="1"/>
</dbReference>
<dbReference type="EnsemblMetazoa" id="G34712.1">
    <property type="protein sequence ID" value="G34712.1:cds"/>
    <property type="gene ID" value="G34712"/>
</dbReference>
<organism evidence="1 2">
    <name type="scientific">Magallana gigas</name>
    <name type="common">Pacific oyster</name>
    <name type="synonym">Crassostrea gigas</name>
    <dbReference type="NCBI Taxonomy" id="29159"/>
    <lineage>
        <taxon>Eukaryota</taxon>
        <taxon>Metazoa</taxon>
        <taxon>Spiralia</taxon>
        <taxon>Lophotrochozoa</taxon>
        <taxon>Mollusca</taxon>
        <taxon>Bivalvia</taxon>
        <taxon>Autobranchia</taxon>
        <taxon>Pteriomorphia</taxon>
        <taxon>Ostreida</taxon>
        <taxon>Ostreoidea</taxon>
        <taxon>Ostreidae</taxon>
        <taxon>Magallana</taxon>
    </lineage>
</organism>
<evidence type="ECO:0000313" key="2">
    <source>
        <dbReference type="Proteomes" id="UP000005408"/>
    </source>
</evidence>
<evidence type="ECO:0008006" key="3">
    <source>
        <dbReference type="Google" id="ProtNLM"/>
    </source>
</evidence>
<reference evidence="1" key="1">
    <citation type="submission" date="2022-08" db="UniProtKB">
        <authorList>
            <consortium name="EnsemblMetazoa"/>
        </authorList>
    </citation>
    <scope>IDENTIFICATION</scope>
    <source>
        <strain evidence="1">05x7-T-G4-1.051#20</strain>
    </source>
</reference>
<dbReference type="Proteomes" id="UP000005408">
    <property type="component" value="Unassembled WGS sequence"/>
</dbReference>
<accession>A0A8W8MUY6</accession>
<dbReference type="AlphaFoldDB" id="A0A8W8MUY6"/>
<name>A0A8W8MUY6_MAGGI</name>
<proteinExistence type="predicted"/>
<evidence type="ECO:0000313" key="1">
    <source>
        <dbReference type="EnsemblMetazoa" id="G34712.1:cds"/>
    </source>
</evidence>